<keyword evidence="5 8" id="KW-1133">Transmembrane helix</keyword>
<accession>A0A5E4QYN6</accession>
<dbReference type="InterPro" id="IPR002159">
    <property type="entry name" value="CD36_fam"/>
</dbReference>
<evidence type="ECO:0008006" key="11">
    <source>
        <dbReference type="Google" id="ProtNLM"/>
    </source>
</evidence>
<dbReference type="EMBL" id="FZQP02006666">
    <property type="protein sequence ID" value="VVD03335.1"/>
    <property type="molecule type" value="Genomic_DNA"/>
</dbReference>
<evidence type="ECO:0000256" key="5">
    <source>
        <dbReference type="ARBA" id="ARBA00022989"/>
    </source>
</evidence>
<reference evidence="9 10" key="1">
    <citation type="submission" date="2017-07" db="EMBL/GenBank/DDBJ databases">
        <authorList>
            <person name="Talla V."/>
            <person name="Backstrom N."/>
        </authorList>
    </citation>
    <scope>NUCLEOTIDE SEQUENCE [LARGE SCALE GENOMIC DNA]</scope>
</reference>
<comment type="similarity">
    <text evidence="2">Belongs to the CD36 family.</text>
</comment>
<dbReference type="GO" id="GO:0005044">
    <property type="term" value="F:scavenger receptor activity"/>
    <property type="evidence" value="ECO:0007669"/>
    <property type="project" value="TreeGrafter"/>
</dbReference>
<evidence type="ECO:0000256" key="4">
    <source>
        <dbReference type="ARBA" id="ARBA00022692"/>
    </source>
</evidence>
<sequence length="216" mass="24187">MTLTANGTVSHMGLEGKQFIANDSLFDNGHKYPEMACYCDEPRDNNCPPAGAFNVSACRFGAPAFVTRPHFLGLEPYYPNKIRGLNPTENHNFKMAIEMNTGMPLSISAQLQANALVRRIPGMSLNNQLPDPDTLVPMFWFREEVLVNEEYVNFAKSALSAKFDIPYAFYASIVIGSTLLAVGLWSRKRSRCQISKSKPRDFDPAVTQTFLKKDPR</sequence>
<evidence type="ECO:0000256" key="8">
    <source>
        <dbReference type="SAM" id="Phobius"/>
    </source>
</evidence>
<keyword evidence="10" id="KW-1185">Reference proteome</keyword>
<name>A0A5E4QYN6_9NEOP</name>
<dbReference type="PRINTS" id="PR01609">
    <property type="entry name" value="CD36FAMILY"/>
</dbReference>
<gene>
    <name evidence="9" type="ORF">LSINAPIS_LOCUS13351</name>
</gene>
<dbReference type="GO" id="GO:0005886">
    <property type="term" value="C:plasma membrane"/>
    <property type="evidence" value="ECO:0007669"/>
    <property type="project" value="UniProtKB-SubCell"/>
</dbReference>
<organism evidence="9 10">
    <name type="scientific">Leptidea sinapis</name>
    <dbReference type="NCBI Taxonomy" id="189913"/>
    <lineage>
        <taxon>Eukaryota</taxon>
        <taxon>Metazoa</taxon>
        <taxon>Ecdysozoa</taxon>
        <taxon>Arthropoda</taxon>
        <taxon>Hexapoda</taxon>
        <taxon>Insecta</taxon>
        <taxon>Pterygota</taxon>
        <taxon>Neoptera</taxon>
        <taxon>Endopterygota</taxon>
        <taxon>Lepidoptera</taxon>
        <taxon>Glossata</taxon>
        <taxon>Ditrysia</taxon>
        <taxon>Papilionoidea</taxon>
        <taxon>Pieridae</taxon>
        <taxon>Dismorphiinae</taxon>
        <taxon>Leptidea</taxon>
    </lineage>
</organism>
<dbReference type="Pfam" id="PF01130">
    <property type="entry name" value="CD36"/>
    <property type="match status" value="1"/>
</dbReference>
<dbReference type="GO" id="GO:0005737">
    <property type="term" value="C:cytoplasm"/>
    <property type="evidence" value="ECO:0007669"/>
    <property type="project" value="TreeGrafter"/>
</dbReference>
<evidence type="ECO:0000256" key="1">
    <source>
        <dbReference type="ARBA" id="ARBA00004236"/>
    </source>
</evidence>
<evidence type="ECO:0000256" key="2">
    <source>
        <dbReference type="ARBA" id="ARBA00010532"/>
    </source>
</evidence>
<keyword evidence="4 8" id="KW-0812">Transmembrane</keyword>
<dbReference type="Proteomes" id="UP000324832">
    <property type="component" value="Unassembled WGS sequence"/>
</dbReference>
<dbReference type="PANTHER" id="PTHR11923">
    <property type="entry name" value="SCAVENGER RECEPTOR CLASS B TYPE-1 SR-B1"/>
    <property type="match status" value="1"/>
</dbReference>
<comment type="subcellular location">
    <subcellularLocation>
        <location evidence="1">Cell membrane</location>
    </subcellularLocation>
</comment>
<keyword evidence="6 8" id="KW-0472">Membrane</keyword>
<evidence type="ECO:0000256" key="7">
    <source>
        <dbReference type="ARBA" id="ARBA00023180"/>
    </source>
</evidence>
<dbReference type="AlphaFoldDB" id="A0A5E4QYN6"/>
<proteinExistence type="inferred from homology"/>
<keyword evidence="7" id="KW-0325">Glycoprotein</keyword>
<evidence type="ECO:0000313" key="9">
    <source>
        <dbReference type="EMBL" id="VVD03335.1"/>
    </source>
</evidence>
<feature type="transmembrane region" description="Helical" evidence="8">
    <location>
        <begin position="167"/>
        <end position="186"/>
    </location>
</feature>
<dbReference type="PANTHER" id="PTHR11923:SF114">
    <property type="entry name" value="FI02050P-RELATED"/>
    <property type="match status" value="1"/>
</dbReference>
<evidence type="ECO:0000313" key="10">
    <source>
        <dbReference type="Proteomes" id="UP000324832"/>
    </source>
</evidence>
<evidence type="ECO:0000256" key="3">
    <source>
        <dbReference type="ARBA" id="ARBA00022475"/>
    </source>
</evidence>
<evidence type="ECO:0000256" key="6">
    <source>
        <dbReference type="ARBA" id="ARBA00023136"/>
    </source>
</evidence>
<keyword evidence="3" id="KW-1003">Cell membrane</keyword>
<protein>
    <recommendedName>
        <fullName evidence="11">Scavenger receptor class B member 1</fullName>
    </recommendedName>
</protein>